<organism evidence="1 2">
    <name type="scientific">Sphingomonas japonica</name>
    <dbReference type="NCBI Taxonomy" id="511662"/>
    <lineage>
        <taxon>Bacteria</taxon>
        <taxon>Pseudomonadati</taxon>
        <taxon>Pseudomonadota</taxon>
        <taxon>Alphaproteobacteria</taxon>
        <taxon>Sphingomonadales</taxon>
        <taxon>Sphingomonadaceae</taxon>
        <taxon>Sphingomonas</taxon>
    </lineage>
</organism>
<reference evidence="1 2" key="1">
    <citation type="submission" date="2020-03" db="EMBL/GenBank/DDBJ databases">
        <title>Genomic Encyclopedia of Type Strains, Phase IV (KMG-IV): sequencing the most valuable type-strain genomes for metagenomic binning, comparative biology and taxonomic classification.</title>
        <authorList>
            <person name="Goeker M."/>
        </authorList>
    </citation>
    <scope>NUCLEOTIDE SEQUENCE [LARGE SCALE GENOMIC DNA]</scope>
    <source>
        <strain evidence="1 2">DSM 22753</strain>
    </source>
</reference>
<proteinExistence type="predicted"/>
<evidence type="ECO:0000313" key="1">
    <source>
        <dbReference type="EMBL" id="NIJ23258.1"/>
    </source>
</evidence>
<dbReference type="EMBL" id="JAASQP010000001">
    <property type="protein sequence ID" value="NIJ23258.1"/>
    <property type="molecule type" value="Genomic_DNA"/>
</dbReference>
<name>A0ABX0TY66_9SPHN</name>
<accession>A0ABX0TY66</accession>
<dbReference type="RefSeq" id="WP_140048403.1">
    <property type="nucleotide sequence ID" value="NZ_BAAAEV010000001.1"/>
</dbReference>
<protein>
    <submittedName>
        <fullName evidence="1">Membrane protein</fullName>
    </submittedName>
</protein>
<dbReference type="Proteomes" id="UP000788153">
    <property type="component" value="Unassembled WGS sequence"/>
</dbReference>
<evidence type="ECO:0000313" key="2">
    <source>
        <dbReference type="Proteomes" id="UP000788153"/>
    </source>
</evidence>
<keyword evidence="2" id="KW-1185">Reference proteome</keyword>
<gene>
    <name evidence="1" type="ORF">FHT01_000800</name>
</gene>
<comment type="caution">
    <text evidence="1">The sequence shown here is derived from an EMBL/GenBank/DDBJ whole genome shotgun (WGS) entry which is preliminary data.</text>
</comment>
<sequence length="135" mass="13357">MIAPFLAGLATGLRTMTPVAGIAATRHRPALSGILGIAALGELGVDKTAAAPRRDEAPGAIGRAISGTLAGAVIGRGRGRSLAGAALGLAGAVVATQAGVRLRIALAQRIGHDWPVALVEDAVAVALAAYATRRP</sequence>